<organism evidence="3 4">
    <name type="scientific">Lithospermum erythrorhizon</name>
    <name type="common">Purple gromwell</name>
    <name type="synonym">Lithospermum officinale var. erythrorhizon</name>
    <dbReference type="NCBI Taxonomy" id="34254"/>
    <lineage>
        <taxon>Eukaryota</taxon>
        <taxon>Viridiplantae</taxon>
        <taxon>Streptophyta</taxon>
        <taxon>Embryophyta</taxon>
        <taxon>Tracheophyta</taxon>
        <taxon>Spermatophyta</taxon>
        <taxon>Magnoliopsida</taxon>
        <taxon>eudicotyledons</taxon>
        <taxon>Gunneridae</taxon>
        <taxon>Pentapetalae</taxon>
        <taxon>asterids</taxon>
        <taxon>lamiids</taxon>
        <taxon>Boraginales</taxon>
        <taxon>Boraginaceae</taxon>
        <taxon>Boraginoideae</taxon>
        <taxon>Lithospermeae</taxon>
        <taxon>Lithospermum</taxon>
    </lineage>
</organism>
<keyword evidence="4" id="KW-1185">Reference proteome</keyword>
<proteinExistence type="predicted"/>
<comment type="caution">
    <text evidence="3">The sequence shown here is derived from an EMBL/GenBank/DDBJ whole genome shotgun (WGS) entry which is preliminary data.</text>
</comment>
<gene>
    <name evidence="3" type="ORF">LIER_39724</name>
</gene>
<protein>
    <recommendedName>
        <fullName evidence="2">Retrotransposon Copia-like N-terminal domain-containing protein</fullName>
    </recommendedName>
</protein>
<evidence type="ECO:0000313" key="3">
    <source>
        <dbReference type="EMBL" id="GAA0164121.1"/>
    </source>
</evidence>
<reference evidence="3 4" key="1">
    <citation type="submission" date="2024-01" db="EMBL/GenBank/DDBJ databases">
        <title>The complete chloroplast genome sequence of Lithospermum erythrorhizon: insights into the phylogenetic relationship among Boraginaceae species and the maternal lineages of purple gromwells.</title>
        <authorList>
            <person name="Okada T."/>
            <person name="Watanabe K."/>
        </authorList>
    </citation>
    <scope>NUCLEOTIDE SEQUENCE [LARGE SCALE GENOMIC DNA]</scope>
</reference>
<feature type="domain" description="Retrotransposon Copia-like N-terminal" evidence="2">
    <location>
        <begin position="32"/>
        <end position="79"/>
    </location>
</feature>
<evidence type="ECO:0000256" key="1">
    <source>
        <dbReference type="SAM" id="MobiDB-lite"/>
    </source>
</evidence>
<dbReference type="AlphaFoldDB" id="A0AAV3QM94"/>
<name>A0AAV3QM94_LITER</name>
<dbReference type="Proteomes" id="UP001454036">
    <property type="component" value="Unassembled WGS sequence"/>
</dbReference>
<sequence length="199" mass="22676">MADHDQANAFMADFANVATSSSFLHAYPLQLHHSDHPSYVLSRRLLISHNYHSWRRSVEISLLAKNKIGFITGDIPRPDDPQLATQWDRCNGNMVIEWLFHYVEREIAESVLYCDTATKIWSQLLSRYSQSNQARIFQLQKELGLNHQVQPSAQLREFFSSSSDMPRIPPCNHSPASNEAPDPTSDVFMPLPDVIIGLN</sequence>
<dbReference type="InterPro" id="IPR029472">
    <property type="entry name" value="Copia-like_N"/>
</dbReference>
<evidence type="ECO:0000313" key="4">
    <source>
        <dbReference type="Proteomes" id="UP001454036"/>
    </source>
</evidence>
<dbReference type="EMBL" id="BAABME010021756">
    <property type="protein sequence ID" value="GAA0164121.1"/>
    <property type="molecule type" value="Genomic_DNA"/>
</dbReference>
<feature type="region of interest" description="Disordered" evidence="1">
    <location>
        <begin position="163"/>
        <end position="184"/>
    </location>
</feature>
<dbReference type="PANTHER" id="PTHR37610:SF97">
    <property type="entry name" value="RETROTRANSPOSON GAG DOMAIN-CONTAINING PROTEIN"/>
    <property type="match status" value="1"/>
</dbReference>
<dbReference type="PANTHER" id="PTHR37610">
    <property type="entry name" value="CCHC-TYPE DOMAIN-CONTAINING PROTEIN"/>
    <property type="match status" value="1"/>
</dbReference>
<dbReference type="Pfam" id="PF14244">
    <property type="entry name" value="Retrotran_gag_3"/>
    <property type="match status" value="1"/>
</dbReference>
<evidence type="ECO:0000259" key="2">
    <source>
        <dbReference type="Pfam" id="PF14244"/>
    </source>
</evidence>
<accession>A0AAV3QM94</accession>